<dbReference type="InterPro" id="IPR002921">
    <property type="entry name" value="Fungal_lipase-type"/>
</dbReference>
<evidence type="ECO:0000256" key="5">
    <source>
        <dbReference type="ARBA" id="ARBA00022821"/>
    </source>
</evidence>
<dbReference type="Pfam" id="PF18117">
    <property type="entry name" value="EDS1_EP"/>
    <property type="match status" value="2"/>
</dbReference>
<dbReference type="EMBL" id="CM003380">
    <property type="protein sequence ID" value="KOM56811.1"/>
    <property type="molecule type" value="Genomic_DNA"/>
</dbReference>
<dbReference type="Proteomes" id="UP000053144">
    <property type="component" value="Chromosome 10"/>
</dbReference>
<keyword evidence="3" id="KW-0963">Cytoplasm</keyword>
<dbReference type="SUPFAM" id="SSF53474">
    <property type="entry name" value="alpha/beta-Hydrolases"/>
    <property type="match status" value="2"/>
</dbReference>
<dbReference type="InterPro" id="IPR029058">
    <property type="entry name" value="AB_hydrolase_fold"/>
</dbReference>
<accession>A0A0L9VP11</accession>
<evidence type="ECO:0000256" key="1">
    <source>
        <dbReference type="ARBA" id="ARBA00004123"/>
    </source>
</evidence>
<dbReference type="GO" id="GO:0006952">
    <property type="term" value="P:defense response"/>
    <property type="evidence" value="ECO:0007669"/>
    <property type="project" value="UniProtKB-KW"/>
</dbReference>
<evidence type="ECO:0000313" key="10">
    <source>
        <dbReference type="Proteomes" id="UP000053144"/>
    </source>
</evidence>
<dbReference type="Gene3D" id="3.40.50.1820">
    <property type="entry name" value="alpha/beta hydrolase"/>
    <property type="match status" value="2"/>
</dbReference>
<organism evidence="9 10">
    <name type="scientific">Phaseolus angularis</name>
    <name type="common">Azuki bean</name>
    <name type="synonym">Vigna angularis</name>
    <dbReference type="NCBI Taxonomy" id="3914"/>
    <lineage>
        <taxon>Eukaryota</taxon>
        <taxon>Viridiplantae</taxon>
        <taxon>Streptophyta</taxon>
        <taxon>Embryophyta</taxon>
        <taxon>Tracheophyta</taxon>
        <taxon>Spermatophyta</taxon>
        <taxon>Magnoliopsida</taxon>
        <taxon>eudicotyledons</taxon>
        <taxon>Gunneridae</taxon>
        <taxon>Pentapetalae</taxon>
        <taxon>rosids</taxon>
        <taxon>fabids</taxon>
        <taxon>Fabales</taxon>
        <taxon>Fabaceae</taxon>
        <taxon>Papilionoideae</taxon>
        <taxon>50 kb inversion clade</taxon>
        <taxon>NPAAA clade</taxon>
        <taxon>indigoferoid/millettioid clade</taxon>
        <taxon>Phaseoleae</taxon>
        <taxon>Vigna</taxon>
    </lineage>
</organism>
<keyword evidence="5" id="KW-0611">Plant defense</keyword>
<evidence type="ECO:0000259" key="8">
    <source>
        <dbReference type="Pfam" id="PF18117"/>
    </source>
</evidence>
<comment type="subcellular location">
    <subcellularLocation>
        <location evidence="2">Cytoplasm</location>
    </subcellularLocation>
    <subcellularLocation>
        <location evidence="1">Nucleus</location>
    </subcellularLocation>
</comment>
<evidence type="ECO:0000256" key="3">
    <source>
        <dbReference type="ARBA" id="ARBA00022490"/>
    </source>
</evidence>
<dbReference type="Pfam" id="PF01764">
    <property type="entry name" value="Lipase_3"/>
    <property type="match status" value="2"/>
</dbReference>
<feature type="domain" description="Fungal lipase-type" evidence="7">
    <location>
        <begin position="112"/>
        <end position="199"/>
    </location>
</feature>
<evidence type="ECO:0000256" key="6">
    <source>
        <dbReference type="ARBA" id="ARBA00023242"/>
    </source>
</evidence>
<dbReference type="InterPro" id="IPR044603">
    <property type="entry name" value="SAG101-like"/>
</dbReference>
<keyword evidence="4" id="KW-0378">Hydrolase</keyword>
<dbReference type="GO" id="GO:0006629">
    <property type="term" value="P:lipid metabolic process"/>
    <property type="evidence" value="ECO:0007669"/>
    <property type="project" value="InterPro"/>
</dbReference>
<gene>
    <name evidence="9" type="ORF">LR48_Vigan10g270300</name>
</gene>
<evidence type="ECO:0000256" key="4">
    <source>
        <dbReference type="ARBA" id="ARBA00022801"/>
    </source>
</evidence>
<reference evidence="10" key="1">
    <citation type="journal article" date="2015" name="Proc. Natl. Acad. Sci. U.S.A.">
        <title>Genome sequencing of adzuki bean (Vigna angularis) provides insight into high starch and low fat accumulation and domestication.</title>
        <authorList>
            <person name="Yang K."/>
            <person name="Tian Z."/>
            <person name="Chen C."/>
            <person name="Luo L."/>
            <person name="Zhao B."/>
            <person name="Wang Z."/>
            <person name="Yu L."/>
            <person name="Li Y."/>
            <person name="Sun Y."/>
            <person name="Li W."/>
            <person name="Chen Y."/>
            <person name="Li Y."/>
            <person name="Zhang Y."/>
            <person name="Ai D."/>
            <person name="Zhao J."/>
            <person name="Shang C."/>
            <person name="Ma Y."/>
            <person name="Wu B."/>
            <person name="Wang M."/>
            <person name="Gao L."/>
            <person name="Sun D."/>
            <person name="Zhang P."/>
            <person name="Guo F."/>
            <person name="Wang W."/>
            <person name="Li Y."/>
            <person name="Wang J."/>
            <person name="Varshney R.K."/>
            <person name="Wang J."/>
            <person name="Ling H.Q."/>
            <person name="Wan P."/>
        </authorList>
    </citation>
    <scope>NUCLEOTIDE SEQUENCE</scope>
    <source>
        <strain evidence="10">cv. Jingnong 6</strain>
    </source>
</reference>
<dbReference type="InterPro" id="IPR041266">
    <property type="entry name" value="EDS1_EP"/>
</dbReference>
<dbReference type="PANTHER" id="PTHR46898">
    <property type="entry name" value="SENESCENCE-ASSOCIATED CARBOXYLESTERASE 101"/>
    <property type="match status" value="1"/>
</dbReference>
<keyword evidence="6" id="KW-0539">Nucleus</keyword>
<dbReference type="OMA" id="KWEAHEL"/>
<evidence type="ECO:0000259" key="7">
    <source>
        <dbReference type="Pfam" id="PF01764"/>
    </source>
</evidence>
<name>A0A0L9VP11_PHAAN</name>
<evidence type="ECO:0000313" key="9">
    <source>
        <dbReference type="EMBL" id="KOM56811.1"/>
    </source>
</evidence>
<dbReference type="GO" id="GO:0005634">
    <property type="term" value="C:nucleus"/>
    <property type="evidence" value="ECO:0007669"/>
    <property type="project" value="UniProtKB-SubCell"/>
</dbReference>
<dbReference type="GO" id="GO:0005737">
    <property type="term" value="C:cytoplasm"/>
    <property type="evidence" value="ECO:0007669"/>
    <property type="project" value="UniProtKB-SubCell"/>
</dbReference>
<dbReference type="PANTHER" id="PTHR46898:SF3">
    <property type="entry name" value="FUNGAL LIPASE-LIKE DOMAIN-CONTAINING PROTEIN"/>
    <property type="match status" value="1"/>
</dbReference>
<dbReference type="Gramene" id="KOM56811">
    <property type="protein sequence ID" value="KOM56811"/>
    <property type="gene ID" value="LR48_Vigan10g270300"/>
</dbReference>
<sequence>MSLTQSFSSGIVQAPFVTSSRLLLQTWDVIGSRDEDVVPHVGKGLVWKVCEESDLTVLVFDVKNDFDLQQNLVSSTYLKENNNFHRFEFLCTKKIPEFSVNWSAVSLFIDNLEKLDELKSKINSSHPLIVTGHGVGGAIASLFTVLLLESIGSGKKRPLCITFGSPLIGDKKLQEAISRSSVRSSCFLHVVSCKDSLPKKLNSQPVDYMPFGTFLFCSDTGATCFENPEFVLELLVSSINDQSQGFEVADYGKLVKNLNRKAICKDFSLQGMNLTHSTSLNASIRLQLCAALGLTSDMQQLQHQNIDINALVTKLEALEKKFMFQKMKFDPFRRLNMMEIEMAKLEWYKKHCKSQGSGYYDCFKKGVSTIDQDAFLWQKNLTNYWIDMVEEAEMKPQKEAAAFRTRWLFAGTNYRRMVEPLDIAKYYENGLRKDYEAKGRSRHYVLLEKWLEEYKKEKGNSNGKIRKNVELILSFDSCFWAKLEEALFLCGQLDDLKENVEAKGKLLEFENYVYESLKRYEVSPEVFLKESSYMTWWNKYKGFANNHRLVRFMSDLQHFDRVDRLTGHILTSLINLVYQHKHASAICRDIAVCLSISICKCYDAIVLTIDAQKVSSGFDVDIVMCSTYIRSFSSGIVQAPFVTSSRLLLKTWGVISSRDEDLVPHVGKGLVWKVCEESDLTVVVFDVKHDFDLQQNLVSSTYLKENNNFHRFEFLCTKKIPELSVNGSAVLLFIDNLEKLDELKSKINSSHPLIVTGHGVGGAIASLFTVLLLESIGSGKKRPLCITFGSPLIGDKKLQEAISRSSTWSSCFLHVVSCKNSLPKKLIPHPTDYMPFGTFLFCSDTGATCFENPESVLELLVSSINDQSQGFEVVDYGKLVENLYRKAICKDLIPRGLNLTDSTSLNASIRLQLCAALGLTSYMQQLQHQNIDINALATKLEEALEKKSMSKKFKPSKKFDPSKKLNNMKIDMAKLEWYKKHCKSQGIGYYDCFKNNTSSRVSQDVILPQKSLRDYWSDMVEEAEMKPQTEAAAFRTRWLFAGTNYRRMVEPLYIAEYYANDLRNYEAKGRSRHYVVLEKWLEEDKKEKGDSKGKTKKNVELILTFDSCFWAKLEEALFLCGQLDDLKENVEAKGKLLEFENYVYESLKKYEVSPEIFLKGSSYMTWWNKYKESADNHRLASFMSNRQHFDQYTEGAYSFP</sequence>
<feature type="domain" description="EDS1 EP" evidence="8">
    <location>
        <begin position="343"/>
        <end position="547"/>
    </location>
</feature>
<protein>
    <recommendedName>
        <fullName evidence="11">Fungal lipase-like domain-containing protein</fullName>
    </recommendedName>
</protein>
<evidence type="ECO:0008006" key="11">
    <source>
        <dbReference type="Google" id="ProtNLM"/>
    </source>
</evidence>
<evidence type="ECO:0000256" key="2">
    <source>
        <dbReference type="ARBA" id="ARBA00004496"/>
    </source>
</evidence>
<dbReference type="AlphaFoldDB" id="A0A0L9VP11"/>
<feature type="domain" description="EDS1 EP" evidence="8">
    <location>
        <begin position="973"/>
        <end position="1177"/>
    </location>
</feature>
<dbReference type="STRING" id="3914.A0A0L9VP11"/>
<dbReference type="GO" id="GO:0052689">
    <property type="term" value="F:carboxylic ester hydrolase activity"/>
    <property type="evidence" value="ECO:0007669"/>
    <property type="project" value="InterPro"/>
</dbReference>
<proteinExistence type="predicted"/>
<feature type="domain" description="Fungal lipase-type" evidence="7">
    <location>
        <begin position="738"/>
        <end position="823"/>
    </location>
</feature>